<feature type="transmembrane region" description="Helical" evidence="11">
    <location>
        <begin position="141"/>
        <end position="161"/>
    </location>
</feature>
<keyword evidence="9 11" id="KW-0472">Membrane</keyword>
<gene>
    <name evidence="12" type="ORF">JOF33_002447</name>
</gene>
<dbReference type="PANTHER" id="PTHR12468:SF2">
    <property type="entry name" value="GPI MANNOSYLTRANSFERASE 2"/>
    <property type="match status" value="1"/>
</dbReference>
<accession>A0ABS4UB54</accession>
<evidence type="ECO:0000256" key="11">
    <source>
        <dbReference type="SAM" id="Phobius"/>
    </source>
</evidence>
<dbReference type="RefSeq" id="WP_070520098.1">
    <property type="nucleotide sequence ID" value="NZ_CP047357.1"/>
</dbReference>
<comment type="caution">
    <text evidence="12">The sequence shown here is derived from an EMBL/GenBank/DDBJ whole genome shotgun (WGS) entry which is preliminary data.</text>
</comment>
<proteinExistence type="predicted"/>
<evidence type="ECO:0000256" key="3">
    <source>
        <dbReference type="ARBA" id="ARBA00022502"/>
    </source>
</evidence>
<evidence type="ECO:0000256" key="6">
    <source>
        <dbReference type="ARBA" id="ARBA00022692"/>
    </source>
</evidence>
<evidence type="ECO:0000256" key="7">
    <source>
        <dbReference type="ARBA" id="ARBA00022824"/>
    </source>
</evidence>
<feature type="transmembrane region" description="Helical" evidence="11">
    <location>
        <begin position="349"/>
        <end position="370"/>
    </location>
</feature>
<keyword evidence="6 11" id="KW-0812">Transmembrane</keyword>
<organism evidence="12 13">
    <name type="scientific">Corynebacterium freneyi</name>
    <dbReference type="NCBI Taxonomy" id="134034"/>
    <lineage>
        <taxon>Bacteria</taxon>
        <taxon>Bacillati</taxon>
        <taxon>Actinomycetota</taxon>
        <taxon>Actinomycetes</taxon>
        <taxon>Mycobacteriales</taxon>
        <taxon>Corynebacteriaceae</taxon>
        <taxon>Corynebacterium</taxon>
    </lineage>
</organism>
<evidence type="ECO:0000256" key="5">
    <source>
        <dbReference type="ARBA" id="ARBA00022679"/>
    </source>
</evidence>
<evidence type="ECO:0000256" key="4">
    <source>
        <dbReference type="ARBA" id="ARBA00022676"/>
    </source>
</evidence>
<feature type="transmembrane region" description="Helical" evidence="11">
    <location>
        <begin position="376"/>
        <end position="394"/>
    </location>
</feature>
<feature type="compositionally biased region" description="Low complexity" evidence="10">
    <location>
        <begin position="11"/>
        <end position="21"/>
    </location>
</feature>
<evidence type="ECO:0000256" key="10">
    <source>
        <dbReference type="SAM" id="MobiDB-lite"/>
    </source>
</evidence>
<keyword evidence="5" id="KW-0808">Transferase</keyword>
<feature type="compositionally biased region" description="Basic and acidic residues" evidence="10">
    <location>
        <begin position="1"/>
        <end position="10"/>
    </location>
</feature>
<protein>
    <recommendedName>
        <fullName evidence="14">Mannosyltransferase (PIG-V)</fullName>
    </recommendedName>
</protein>
<evidence type="ECO:0000256" key="9">
    <source>
        <dbReference type="ARBA" id="ARBA00023136"/>
    </source>
</evidence>
<dbReference type="InterPro" id="IPR007315">
    <property type="entry name" value="PIG-V/Gpi18"/>
</dbReference>
<evidence type="ECO:0000313" key="12">
    <source>
        <dbReference type="EMBL" id="MBP2333748.1"/>
    </source>
</evidence>
<keyword evidence="7" id="KW-0256">Endoplasmic reticulum</keyword>
<keyword evidence="13" id="KW-1185">Reference proteome</keyword>
<dbReference type="PANTHER" id="PTHR12468">
    <property type="entry name" value="GPI MANNOSYLTRANSFERASE 2"/>
    <property type="match status" value="1"/>
</dbReference>
<name>A0ABS4UB54_9CORY</name>
<feature type="region of interest" description="Disordered" evidence="10">
    <location>
        <begin position="1"/>
        <end position="36"/>
    </location>
</feature>
<evidence type="ECO:0000256" key="1">
    <source>
        <dbReference type="ARBA" id="ARBA00004477"/>
    </source>
</evidence>
<keyword evidence="8 11" id="KW-1133">Transmembrane helix</keyword>
<reference evidence="12 13" key="1">
    <citation type="submission" date="2021-03" db="EMBL/GenBank/DDBJ databases">
        <title>Sequencing the genomes of 1000 actinobacteria strains.</title>
        <authorList>
            <person name="Klenk H.-P."/>
        </authorList>
    </citation>
    <scope>NUCLEOTIDE SEQUENCE [LARGE SCALE GENOMIC DNA]</scope>
    <source>
        <strain evidence="12 13">DSM 44506</strain>
    </source>
</reference>
<feature type="transmembrane region" description="Helical" evidence="11">
    <location>
        <begin position="213"/>
        <end position="239"/>
    </location>
</feature>
<feature type="compositionally biased region" description="Basic residues" evidence="10">
    <location>
        <begin position="25"/>
        <end position="34"/>
    </location>
</feature>
<feature type="transmembrane region" description="Helical" evidence="11">
    <location>
        <begin position="42"/>
        <end position="63"/>
    </location>
</feature>
<keyword evidence="4" id="KW-0328">Glycosyltransferase</keyword>
<evidence type="ECO:0000256" key="2">
    <source>
        <dbReference type="ARBA" id="ARBA00004687"/>
    </source>
</evidence>
<keyword evidence="3" id="KW-0337">GPI-anchor biosynthesis</keyword>
<evidence type="ECO:0000313" key="13">
    <source>
        <dbReference type="Proteomes" id="UP001519305"/>
    </source>
</evidence>
<feature type="transmembrane region" description="Helical" evidence="11">
    <location>
        <begin position="251"/>
        <end position="268"/>
    </location>
</feature>
<dbReference type="Proteomes" id="UP001519305">
    <property type="component" value="Unassembled WGS sequence"/>
</dbReference>
<feature type="transmembrane region" description="Helical" evidence="11">
    <location>
        <begin position="313"/>
        <end position="337"/>
    </location>
</feature>
<evidence type="ECO:0000256" key="8">
    <source>
        <dbReference type="ARBA" id="ARBA00022989"/>
    </source>
</evidence>
<feature type="transmembrane region" description="Helical" evidence="11">
    <location>
        <begin position="401"/>
        <end position="419"/>
    </location>
</feature>
<comment type="pathway">
    <text evidence="2">Glycolipid biosynthesis; glycosylphosphatidylinositol-anchor biosynthesis.</text>
</comment>
<sequence length="425" mass="45732">MTSTRGESRTARSSASASTESPARRRDRGPRRRRGASEASRILAAYAATRVLLLAGLAATVFANRWAIGGAAPTWSDTLDGAWDALTAWDARWMTDIAENGYFGIGDVDGEPGHWRSLAFFPLVPYLIRAVSFVTFLPGNAAGMVLSLVAGMFVAFGAAALARRMGMGSRERVIASVLATTAPMAVVMLMPYTEAVFLALAAWGLVAIIDRRWVAAGALILVAGLARTTALGLFIVLALAVFAHDRRNPRAWAAAAVAPLGWVAYLVWASSHLEDAGGYFGAQHHGWNSAVDGGKATLRWLWFSFTESQETGYALSAVVIVAVAATMAWAFFGWVGGRAGIGLDRWGKAWPVLLFSCLAVGQILVSDGLMHSRPRLFLSGVLVLLVFAPVIARLRTFDRAWFLAGWLLGSAWVGWYLLVPFEWAI</sequence>
<dbReference type="EMBL" id="JAGINY010000001">
    <property type="protein sequence ID" value="MBP2333748.1"/>
    <property type="molecule type" value="Genomic_DNA"/>
</dbReference>
<evidence type="ECO:0008006" key="14">
    <source>
        <dbReference type="Google" id="ProtNLM"/>
    </source>
</evidence>
<comment type="subcellular location">
    <subcellularLocation>
        <location evidence="1">Endoplasmic reticulum membrane</location>
        <topology evidence="1">Multi-pass membrane protein</topology>
    </subcellularLocation>
</comment>